<dbReference type="Pfam" id="PF05845">
    <property type="entry name" value="PhnH"/>
    <property type="match status" value="1"/>
</dbReference>
<dbReference type="EMBL" id="AYXT01000009">
    <property type="protein sequence ID" value="ETF03203.1"/>
    <property type="molecule type" value="Genomic_DNA"/>
</dbReference>
<dbReference type="Proteomes" id="UP000018733">
    <property type="component" value="Unassembled WGS sequence"/>
</dbReference>
<sequence>MNAPVLVPAFEDPVLNAQTSFRAALKAMSEPGIVTQLDFADALEQMHPATFCLALTLFDDETKVWLSPAMDTPAIRANLAFHCACPVVDEPQQADLAIIAAGDVDCLNQFRTGTDRDPELSCTVIIQLDSLQGGRSIVLKGPGIESEREIAPPLNDAFWAAREQVNEFPCGLDFFMTSKRQLMALPRSTAARMK</sequence>
<protein>
    <submittedName>
        <fullName evidence="1">Carbon-phosphorus lyase</fullName>
    </submittedName>
</protein>
<keyword evidence="1" id="KW-0456">Lyase</keyword>
<dbReference type="GO" id="GO:0019634">
    <property type="term" value="P:organic phosphonate metabolic process"/>
    <property type="evidence" value="ECO:0007669"/>
    <property type="project" value="InterPro"/>
</dbReference>
<dbReference type="HOGENOM" id="CLU_115317_1_0_4"/>
<proteinExistence type="predicted"/>
<evidence type="ECO:0000313" key="1">
    <source>
        <dbReference type="EMBL" id="ETF03203.1"/>
    </source>
</evidence>
<keyword evidence="2" id="KW-1185">Reference proteome</keyword>
<dbReference type="AlphaFoldDB" id="V8QV23"/>
<dbReference type="InterPro" id="IPR008772">
    <property type="entry name" value="Phosphonate_metab_PhnH"/>
</dbReference>
<dbReference type="PATRIC" id="fig|1424334.3.peg.2085"/>
<dbReference type="OrthoDB" id="9814509at2"/>
<gene>
    <name evidence="1" type="ORF">W822_10395</name>
</gene>
<dbReference type="SUPFAM" id="SSF159709">
    <property type="entry name" value="PhnH-like"/>
    <property type="match status" value="1"/>
</dbReference>
<dbReference type="GO" id="GO:0016829">
    <property type="term" value="F:lyase activity"/>
    <property type="evidence" value="ECO:0007669"/>
    <property type="project" value="UniProtKB-KW"/>
</dbReference>
<dbReference type="PIRSF" id="PIRSF020680">
    <property type="entry name" value="PhnH"/>
    <property type="match status" value="1"/>
</dbReference>
<name>V8QV23_9BURK</name>
<dbReference type="InterPro" id="IPR038058">
    <property type="entry name" value="PhnH-like_sp"/>
</dbReference>
<evidence type="ECO:0000313" key="2">
    <source>
        <dbReference type="Proteomes" id="UP000018733"/>
    </source>
</evidence>
<accession>V8QV23</accession>
<reference evidence="1 2" key="1">
    <citation type="journal article" date="2014" name="Genome Announc.">
        <title>Draft Genome Sequence of Advenella kashmirensis Strain W13003, a Polycyclic Aromatic Hydrocarbon-Degrading Bacterium.</title>
        <authorList>
            <person name="Wang X."/>
            <person name="Jin D."/>
            <person name="Zhou L."/>
            <person name="Wu L."/>
            <person name="An W."/>
            <person name="Zhao L."/>
        </authorList>
    </citation>
    <scope>NUCLEOTIDE SEQUENCE [LARGE SCALE GENOMIC DNA]</scope>
    <source>
        <strain evidence="1 2">W13003</strain>
    </source>
</reference>
<dbReference type="Gene3D" id="3.40.50.11310">
    <property type="entry name" value="Bacterial phosphonate metabolism protein PhnH"/>
    <property type="match status" value="1"/>
</dbReference>
<organism evidence="1 2">
    <name type="scientific">Advenella kashmirensis W13003</name>
    <dbReference type="NCBI Taxonomy" id="1424334"/>
    <lineage>
        <taxon>Bacteria</taxon>
        <taxon>Pseudomonadati</taxon>
        <taxon>Pseudomonadota</taxon>
        <taxon>Betaproteobacteria</taxon>
        <taxon>Burkholderiales</taxon>
        <taxon>Alcaligenaceae</taxon>
    </lineage>
</organism>
<dbReference type="RefSeq" id="WP_024005047.1">
    <property type="nucleotide sequence ID" value="NZ_KI650979.1"/>
</dbReference>
<dbReference type="STRING" id="1424334.W822_10395"/>
<comment type="caution">
    <text evidence="1">The sequence shown here is derived from an EMBL/GenBank/DDBJ whole genome shotgun (WGS) entry which is preliminary data.</text>
</comment>
<dbReference type="NCBIfam" id="TIGR03292">
    <property type="entry name" value="PhnH_redo"/>
    <property type="match status" value="1"/>
</dbReference>
<dbReference type="eggNOG" id="COG3625">
    <property type="taxonomic scope" value="Bacteria"/>
</dbReference>